<sequence length="854" mass="94750">MGSSCSACKSGNDVVPVSLPQDTGHEEPHYDPVMPAPERPEDVGGEVSTTSPDDDLMPGHSAVSEPHFTILHFNDAHNIVPPKDMEPLGSATRFATIAKQYRKQWDSLLLFSGDCFNPSRLSTVTKGRHVAPVMKALRVDCAVYGNHDFDFGPDELVKLAKDCGMPWVMTNVVDTRKDPPVPVCNSLKSHMIRKNGVRIGVIGIVEEEWLATIRDLPDYVQYLKKDTAAKAEIENLKAQGAQMIIALTHMREYNDVQFLKDVPEVDLLLGGHDHYYKVLDVGNSKLIKSSADFVHTTFIKVWVPRGPGGRVRIETEKIPVFSSIKEDPEIQSIVDSYDKELQSKINKEVCRLGRELDVMAEVVRTQECAAGNLVADIMRKEMMCDCAIVNSGVLRANLVYIPGVLKIKDILDILPMEDIVVSVLIKGSNLREALECGFSKYPALEGRFPQVSGMQMLMDPSKSPGERLKDLRVKGRRLDNNRIYKLATTSYLSGGGDGYLPLKEHSGYICEIENGRILPTMCRQYLADLPGTERKLEKKASKQELRGAPHIKASEREVSMKAIDSAYLPTISPTVDGRIFISDEMVELPVMSSNMSCSSFHSMYSDRTITLPRRGERRTSMVHPIPVRRTITNLTDNQFSHETQDDILEAMSNSSFNRLPPHKIDSHSRRSFQSRNSQDLTTCSPTSNPAADGFLSQEYMPLVEPEKHVVTLHDACAKGDMEAITALVKNKKANHRGSIVNKKGHATVMNHKPDDLKALGLGSALKDIATPLHYAVVYGRVAAVEFLLQSGAHPKIRTALGGTARELAFAHLLMAHSKGDADLAKAMEKIIDTLDRYEERMTDDERTTESIIGS</sequence>
<dbReference type="PROSITE" id="PS50297">
    <property type="entry name" value="ANK_REP_REGION"/>
    <property type="match status" value="1"/>
</dbReference>
<dbReference type="PROSITE" id="PS50088">
    <property type="entry name" value="ANK_REPEAT"/>
    <property type="match status" value="1"/>
</dbReference>
<dbReference type="Gene3D" id="3.60.21.10">
    <property type="match status" value="1"/>
</dbReference>
<dbReference type="InterPro" id="IPR006179">
    <property type="entry name" value="5_nucleotidase/apyrase"/>
</dbReference>
<dbReference type="PRINTS" id="PR01607">
    <property type="entry name" value="APYRASEFAMLY"/>
</dbReference>
<dbReference type="InterPro" id="IPR036907">
    <property type="entry name" value="5'-Nucleotdase_C_sf"/>
</dbReference>
<dbReference type="PANTHER" id="PTHR11575:SF48">
    <property type="entry name" value="5'-NUCLEOTIDASE"/>
    <property type="match status" value="1"/>
</dbReference>
<evidence type="ECO:0000256" key="2">
    <source>
        <dbReference type="ARBA" id="ARBA00022729"/>
    </source>
</evidence>
<dbReference type="InterPro" id="IPR002110">
    <property type="entry name" value="Ankyrin_rpt"/>
</dbReference>
<gene>
    <name evidence="7" type="ORF">EGYM00163_LOCUS18923</name>
</gene>
<dbReference type="InterPro" id="IPR036770">
    <property type="entry name" value="Ankyrin_rpt-contain_sf"/>
</dbReference>
<evidence type="ECO:0000256" key="1">
    <source>
        <dbReference type="ARBA" id="ARBA00006654"/>
    </source>
</evidence>
<feature type="repeat" description="ANK" evidence="3">
    <location>
        <begin position="767"/>
        <end position="799"/>
    </location>
</feature>
<dbReference type="InterPro" id="IPR029052">
    <property type="entry name" value="Metallo-depent_PP-like"/>
</dbReference>
<dbReference type="Gene3D" id="1.25.40.20">
    <property type="entry name" value="Ankyrin repeat-containing domain"/>
    <property type="match status" value="1"/>
</dbReference>
<feature type="region of interest" description="Disordered" evidence="4">
    <location>
        <begin position="655"/>
        <end position="688"/>
    </location>
</feature>
<feature type="domain" description="5'-Nucleotidase C-terminal" evidence="6">
    <location>
        <begin position="361"/>
        <end position="499"/>
    </location>
</feature>
<dbReference type="AlphaFoldDB" id="A0A7S4CVP4"/>
<dbReference type="GO" id="GO:0009166">
    <property type="term" value="P:nucleotide catabolic process"/>
    <property type="evidence" value="ECO:0007669"/>
    <property type="project" value="InterPro"/>
</dbReference>
<evidence type="ECO:0000256" key="3">
    <source>
        <dbReference type="PROSITE-ProRule" id="PRU00023"/>
    </source>
</evidence>
<proteinExistence type="inferred from homology"/>
<dbReference type="Pfam" id="PF00149">
    <property type="entry name" value="Metallophos"/>
    <property type="match status" value="1"/>
</dbReference>
<evidence type="ECO:0000256" key="4">
    <source>
        <dbReference type="SAM" id="MobiDB-lite"/>
    </source>
</evidence>
<dbReference type="InterPro" id="IPR008334">
    <property type="entry name" value="5'-Nucleotdase_C"/>
</dbReference>
<dbReference type="Gene3D" id="3.90.780.10">
    <property type="entry name" value="5'-Nucleotidase, C-terminal domain"/>
    <property type="match status" value="1"/>
</dbReference>
<dbReference type="SUPFAM" id="SSF48403">
    <property type="entry name" value="Ankyrin repeat"/>
    <property type="match status" value="1"/>
</dbReference>
<accession>A0A7S4CVP4</accession>
<dbReference type="Pfam" id="PF00023">
    <property type="entry name" value="Ank"/>
    <property type="match status" value="1"/>
</dbReference>
<keyword evidence="2" id="KW-0732">Signal</keyword>
<name>A0A7S4CVP4_9EUGL</name>
<organism evidence="7">
    <name type="scientific">Eutreptiella gymnastica</name>
    <dbReference type="NCBI Taxonomy" id="73025"/>
    <lineage>
        <taxon>Eukaryota</taxon>
        <taxon>Discoba</taxon>
        <taxon>Euglenozoa</taxon>
        <taxon>Euglenida</taxon>
        <taxon>Spirocuta</taxon>
        <taxon>Euglenophyceae</taxon>
        <taxon>Eutreptiales</taxon>
        <taxon>Eutreptiaceae</taxon>
        <taxon>Eutreptiella</taxon>
    </lineage>
</organism>
<feature type="region of interest" description="Disordered" evidence="4">
    <location>
        <begin position="1"/>
        <end position="56"/>
    </location>
</feature>
<dbReference type="SUPFAM" id="SSF55816">
    <property type="entry name" value="5'-nucleotidase (syn. UDP-sugar hydrolase), C-terminal domain"/>
    <property type="match status" value="1"/>
</dbReference>
<dbReference type="SUPFAM" id="SSF56300">
    <property type="entry name" value="Metallo-dependent phosphatases"/>
    <property type="match status" value="1"/>
</dbReference>
<keyword evidence="3" id="KW-0040">ANK repeat</keyword>
<feature type="compositionally biased region" description="Polar residues" evidence="4">
    <location>
        <begin position="671"/>
        <end position="688"/>
    </location>
</feature>
<comment type="similarity">
    <text evidence="1">Belongs to the 5'-nucleotidase family.</text>
</comment>
<dbReference type="EMBL" id="HBJA01053370">
    <property type="protein sequence ID" value="CAE0807794.1"/>
    <property type="molecule type" value="Transcribed_RNA"/>
</dbReference>
<dbReference type="InterPro" id="IPR004843">
    <property type="entry name" value="Calcineurin-like_PHP"/>
</dbReference>
<evidence type="ECO:0000313" key="7">
    <source>
        <dbReference type="EMBL" id="CAE0807794.1"/>
    </source>
</evidence>
<dbReference type="Pfam" id="PF02872">
    <property type="entry name" value="5_nucleotid_C"/>
    <property type="match status" value="1"/>
</dbReference>
<dbReference type="PANTHER" id="PTHR11575">
    <property type="entry name" value="5'-NUCLEOTIDASE-RELATED"/>
    <property type="match status" value="1"/>
</dbReference>
<protein>
    <recommendedName>
        <fullName evidence="8">5'-Nucleotidase C-terminal domain-containing protein</fullName>
    </recommendedName>
</protein>
<feature type="domain" description="Calcineurin-like phosphoesterase" evidence="5">
    <location>
        <begin position="69"/>
        <end position="276"/>
    </location>
</feature>
<reference evidence="7" key="1">
    <citation type="submission" date="2021-01" db="EMBL/GenBank/DDBJ databases">
        <authorList>
            <person name="Corre E."/>
            <person name="Pelletier E."/>
            <person name="Niang G."/>
            <person name="Scheremetjew M."/>
            <person name="Finn R."/>
            <person name="Kale V."/>
            <person name="Holt S."/>
            <person name="Cochrane G."/>
            <person name="Meng A."/>
            <person name="Brown T."/>
            <person name="Cohen L."/>
        </authorList>
    </citation>
    <scope>NUCLEOTIDE SEQUENCE</scope>
    <source>
        <strain evidence="7">CCMP1594</strain>
    </source>
</reference>
<evidence type="ECO:0000259" key="5">
    <source>
        <dbReference type="Pfam" id="PF00149"/>
    </source>
</evidence>
<dbReference type="SMART" id="SM00248">
    <property type="entry name" value="ANK"/>
    <property type="match status" value="2"/>
</dbReference>
<evidence type="ECO:0008006" key="8">
    <source>
        <dbReference type="Google" id="ProtNLM"/>
    </source>
</evidence>
<evidence type="ECO:0000259" key="6">
    <source>
        <dbReference type="Pfam" id="PF02872"/>
    </source>
</evidence>
<dbReference type="GO" id="GO:0016787">
    <property type="term" value="F:hydrolase activity"/>
    <property type="evidence" value="ECO:0007669"/>
    <property type="project" value="InterPro"/>
</dbReference>